<evidence type="ECO:0000313" key="2">
    <source>
        <dbReference type="Proteomes" id="UP001162501"/>
    </source>
</evidence>
<evidence type="ECO:0000313" key="1">
    <source>
        <dbReference type="EMBL" id="CAI9699940.1"/>
    </source>
</evidence>
<gene>
    <name evidence="1" type="ORF">MRATA1EN3_LOCUS11153</name>
</gene>
<proteinExistence type="predicted"/>
<sequence length="173" mass="18932">MLSKGCRAKGRSRGTSKETTTKIQAADSHLGVEKLNEDGGSTSSGTDRCLASGLFHMGKSAGLRLTCIPWQKDAERYRPLCILKQGMLGRLHSEELKDDPAASLGCTLREQSGRHQCTKQEALLAAISEKDANIALLELSASKKKKTQEEVMALKREKDRLVHQLKQQVGPFA</sequence>
<accession>A0ACB0EH51</accession>
<name>A0ACB0EH51_RANTA</name>
<organism evidence="1 2">
    <name type="scientific">Rangifer tarandus platyrhynchus</name>
    <name type="common">Svalbard reindeer</name>
    <dbReference type="NCBI Taxonomy" id="3082113"/>
    <lineage>
        <taxon>Eukaryota</taxon>
        <taxon>Metazoa</taxon>
        <taxon>Chordata</taxon>
        <taxon>Craniata</taxon>
        <taxon>Vertebrata</taxon>
        <taxon>Euteleostomi</taxon>
        <taxon>Mammalia</taxon>
        <taxon>Eutheria</taxon>
        <taxon>Laurasiatheria</taxon>
        <taxon>Artiodactyla</taxon>
        <taxon>Ruminantia</taxon>
        <taxon>Pecora</taxon>
        <taxon>Cervidae</taxon>
        <taxon>Odocoileinae</taxon>
        <taxon>Rangifer</taxon>
    </lineage>
</organism>
<protein>
    <submittedName>
        <fullName evidence="1">Uncharacterized protein</fullName>
    </submittedName>
</protein>
<dbReference type="EMBL" id="OX596104">
    <property type="protein sequence ID" value="CAI9699940.1"/>
    <property type="molecule type" value="Genomic_DNA"/>
</dbReference>
<dbReference type="Proteomes" id="UP001162501">
    <property type="component" value="Chromosome 20"/>
</dbReference>
<reference evidence="1" key="1">
    <citation type="submission" date="2023-05" db="EMBL/GenBank/DDBJ databases">
        <authorList>
            <consortium name="ELIXIR-Norway"/>
        </authorList>
    </citation>
    <scope>NUCLEOTIDE SEQUENCE</scope>
</reference>